<dbReference type="OrthoDB" id="5220943at2759"/>
<dbReference type="Proteomes" id="UP000297777">
    <property type="component" value="Unassembled WGS sequence"/>
</dbReference>
<sequence length="440" mass="49867">MDNLPSYELTPGMPVLSARQKRMLNAFELGYYVGLADEMYRMAEEDLRAEIFSVKHSMTLMLEDRDGPVYLFQLLITIHERVLVAIIKGTIGHELVSTRGKEDDLQKCMLPINVQAGTYLITFLKKDSNKYLSISQQVKVTRYLSFHESPLEDDPTPERQVQYEDAVKVEALLCPGYELSHIQDSVKAGKISKSFTNSDLFVKRLEHWYSQDMNELLATAFRTQSPSYVGCSNHISVRLDQHNPVTKAPKITCVTVFLACLKGAGIEFDRIEMAVLKVWEQAQFRLGEALVTMLAGSLVWEGGLNAVQAGGKPLDIGDVRSMDVCEELFFKTDWTMANLRKCQELHATRMRQAQEVADFDPTDKLIEFQELVKSVDSNILVLDQNLDELSVLIEEKSKLVEGAIKELDDEMEVLQGQLEGETLLLEFGEMYLEWAGECNE</sequence>
<dbReference type="EMBL" id="PQXH01000071">
    <property type="protein sequence ID" value="TGO13354.1"/>
    <property type="molecule type" value="Genomic_DNA"/>
</dbReference>
<reference evidence="1 2" key="1">
    <citation type="submission" date="2017-12" db="EMBL/GenBank/DDBJ databases">
        <title>Comparative genomics of Botrytis spp.</title>
        <authorList>
            <person name="Valero-Jimenez C.A."/>
            <person name="Tapia P."/>
            <person name="Veloso J."/>
            <person name="Silva-Moreno E."/>
            <person name="Staats M."/>
            <person name="Valdes J.H."/>
            <person name="Van Kan J.A.L."/>
        </authorList>
    </citation>
    <scope>NUCLEOTIDE SEQUENCE [LARGE SCALE GENOMIC DNA]</scope>
    <source>
        <strain evidence="1 2">Bt9001</strain>
    </source>
</reference>
<name>A0A4Z1ELN5_9HELO</name>
<accession>A0A4Z1ELN5</accession>
<organism evidence="1 2">
    <name type="scientific">Botrytis tulipae</name>
    <dbReference type="NCBI Taxonomy" id="87230"/>
    <lineage>
        <taxon>Eukaryota</taxon>
        <taxon>Fungi</taxon>
        <taxon>Dikarya</taxon>
        <taxon>Ascomycota</taxon>
        <taxon>Pezizomycotina</taxon>
        <taxon>Leotiomycetes</taxon>
        <taxon>Helotiales</taxon>
        <taxon>Sclerotiniaceae</taxon>
        <taxon>Botrytis</taxon>
    </lineage>
</organism>
<gene>
    <name evidence="1" type="ORF">BTUL_0071g00310</name>
</gene>
<dbReference type="AlphaFoldDB" id="A0A4Z1ELN5"/>
<keyword evidence="2" id="KW-1185">Reference proteome</keyword>
<proteinExistence type="predicted"/>
<evidence type="ECO:0000313" key="1">
    <source>
        <dbReference type="EMBL" id="TGO13354.1"/>
    </source>
</evidence>
<evidence type="ECO:0000313" key="2">
    <source>
        <dbReference type="Proteomes" id="UP000297777"/>
    </source>
</evidence>
<protein>
    <submittedName>
        <fullName evidence="1">Uncharacterized protein</fullName>
    </submittedName>
</protein>
<comment type="caution">
    <text evidence="1">The sequence shown here is derived from an EMBL/GenBank/DDBJ whole genome shotgun (WGS) entry which is preliminary data.</text>
</comment>